<name>A0ABR0E9Z7_ZASCE</name>
<dbReference type="EMBL" id="JAXOVC010000008">
    <property type="protein sequence ID" value="KAK4497908.1"/>
    <property type="molecule type" value="Genomic_DNA"/>
</dbReference>
<keyword evidence="3" id="KW-1185">Reference proteome</keyword>
<gene>
    <name evidence="2" type="ORF">PRZ48_010563</name>
</gene>
<sequence length="61" mass="7031">MGFVDKLRARLEIYRLEQRYTKREKRTTFTSGAQYVDGEYVYNPSPSSTKSASSFGSMNSH</sequence>
<organism evidence="2 3">
    <name type="scientific">Zasmidium cellare</name>
    <name type="common">Wine cellar mold</name>
    <name type="synonym">Racodium cellare</name>
    <dbReference type="NCBI Taxonomy" id="395010"/>
    <lineage>
        <taxon>Eukaryota</taxon>
        <taxon>Fungi</taxon>
        <taxon>Dikarya</taxon>
        <taxon>Ascomycota</taxon>
        <taxon>Pezizomycotina</taxon>
        <taxon>Dothideomycetes</taxon>
        <taxon>Dothideomycetidae</taxon>
        <taxon>Mycosphaerellales</taxon>
        <taxon>Mycosphaerellaceae</taxon>
        <taxon>Zasmidium</taxon>
    </lineage>
</organism>
<accession>A0ABR0E9Z7</accession>
<feature type="compositionally biased region" description="Low complexity" evidence="1">
    <location>
        <begin position="45"/>
        <end position="61"/>
    </location>
</feature>
<evidence type="ECO:0000256" key="1">
    <source>
        <dbReference type="SAM" id="MobiDB-lite"/>
    </source>
</evidence>
<comment type="caution">
    <text evidence="2">The sequence shown here is derived from an EMBL/GenBank/DDBJ whole genome shotgun (WGS) entry which is preliminary data.</text>
</comment>
<reference evidence="2 3" key="1">
    <citation type="journal article" date="2023" name="G3 (Bethesda)">
        <title>A chromosome-level genome assembly of Zasmidium syzygii isolated from banana leaves.</title>
        <authorList>
            <person name="van Westerhoven A.C."/>
            <person name="Mehrabi R."/>
            <person name="Talebi R."/>
            <person name="Steentjes M.B.F."/>
            <person name="Corcolon B."/>
            <person name="Chong P.A."/>
            <person name="Kema G.H.J."/>
            <person name="Seidl M.F."/>
        </authorList>
    </citation>
    <scope>NUCLEOTIDE SEQUENCE [LARGE SCALE GENOMIC DNA]</scope>
    <source>
        <strain evidence="2 3">P124</strain>
    </source>
</reference>
<proteinExistence type="predicted"/>
<evidence type="ECO:0000313" key="3">
    <source>
        <dbReference type="Proteomes" id="UP001305779"/>
    </source>
</evidence>
<evidence type="ECO:0000313" key="2">
    <source>
        <dbReference type="EMBL" id="KAK4497908.1"/>
    </source>
</evidence>
<dbReference type="Proteomes" id="UP001305779">
    <property type="component" value="Unassembled WGS sequence"/>
</dbReference>
<protein>
    <submittedName>
        <fullName evidence="2">Uncharacterized protein</fullName>
    </submittedName>
</protein>
<feature type="region of interest" description="Disordered" evidence="1">
    <location>
        <begin position="40"/>
        <end position="61"/>
    </location>
</feature>